<dbReference type="SUPFAM" id="SSF50998">
    <property type="entry name" value="Quinoprotein alcohol dehydrogenase-like"/>
    <property type="match status" value="1"/>
</dbReference>
<protein>
    <recommendedName>
        <fullName evidence="4">Bulb-type lectin domain-containing protein</fullName>
    </recommendedName>
</protein>
<evidence type="ECO:0000313" key="2">
    <source>
        <dbReference type="EMBL" id="KAJ8949153.1"/>
    </source>
</evidence>
<gene>
    <name evidence="2" type="ORF">NQ318_012901</name>
</gene>
<sequence length="177" mass="19312">MYKLVTALFFTIAFFVTNTYTSEDIRSLPYCPNKNGSGLVLVSTLDGNLSAVNSTGSLIWQINTGPGPLLVSNIHKLELTNNGEWIRIIPSLTGTLYKFDGSTIDPIPITAESLLKSSFRYSDDLVIAGGIEVRSYGVGFSSGKLAYECTSVKCSNNNNQDVEDMLLSKGQHTRFVL</sequence>
<reference evidence="2" key="1">
    <citation type="journal article" date="2023" name="Insect Mol. Biol.">
        <title>Genome sequencing provides insights into the evolution of gene families encoding plant cell wall-degrading enzymes in longhorned beetles.</title>
        <authorList>
            <person name="Shin N.R."/>
            <person name="Okamura Y."/>
            <person name="Kirsch R."/>
            <person name="Pauchet Y."/>
        </authorList>
    </citation>
    <scope>NUCLEOTIDE SEQUENCE</scope>
    <source>
        <strain evidence="2">AMC_N1</strain>
    </source>
</reference>
<dbReference type="Proteomes" id="UP001162162">
    <property type="component" value="Unassembled WGS sequence"/>
</dbReference>
<evidence type="ECO:0008006" key="4">
    <source>
        <dbReference type="Google" id="ProtNLM"/>
    </source>
</evidence>
<proteinExistence type="predicted"/>
<keyword evidence="1" id="KW-0732">Signal</keyword>
<accession>A0AAV8YEZ5</accession>
<dbReference type="AlphaFoldDB" id="A0AAV8YEZ5"/>
<feature type="signal peptide" evidence="1">
    <location>
        <begin position="1"/>
        <end position="21"/>
    </location>
</feature>
<organism evidence="2 3">
    <name type="scientific">Aromia moschata</name>
    <dbReference type="NCBI Taxonomy" id="1265417"/>
    <lineage>
        <taxon>Eukaryota</taxon>
        <taxon>Metazoa</taxon>
        <taxon>Ecdysozoa</taxon>
        <taxon>Arthropoda</taxon>
        <taxon>Hexapoda</taxon>
        <taxon>Insecta</taxon>
        <taxon>Pterygota</taxon>
        <taxon>Neoptera</taxon>
        <taxon>Endopterygota</taxon>
        <taxon>Coleoptera</taxon>
        <taxon>Polyphaga</taxon>
        <taxon>Cucujiformia</taxon>
        <taxon>Chrysomeloidea</taxon>
        <taxon>Cerambycidae</taxon>
        <taxon>Cerambycinae</taxon>
        <taxon>Callichromatini</taxon>
        <taxon>Aromia</taxon>
    </lineage>
</organism>
<comment type="caution">
    <text evidence="2">The sequence shown here is derived from an EMBL/GenBank/DDBJ whole genome shotgun (WGS) entry which is preliminary data.</text>
</comment>
<name>A0AAV8YEZ5_9CUCU</name>
<keyword evidence="3" id="KW-1185">Reference proteome</keyword>
<evidence type="ECO:0000313" key="3">
    <source>
        <dbReference type="Proteomes" id="UP001162162"/>
    </source>
</evidence>
<dbReference type="InterPro" id="IPR011047">
    <property type="entry name" value="Quinoprotein_ADH-like_sf"/>
</dbReference>
<dbReference type="SMART" id="SM00564">
    <property type="entry name" value="PQQ"/>
    <property type="match status" value="1"/>
</dbReference>
<dbReference type="InterPro" id="IPR018391">
    <property type="entry name" value="PQQ_b-propeller_rpt"/>
</dbReference>
<feature type="chain" id="PRO_5043944992" description="Bulb-type lectin domain-containing protein" evidence="1">
    <location>
        <begin position="22"/>
        <end position="177"/>
    </location>
</feature>
<evidence type="ECO:0000256" key="1">
    <source>
        <dbReference type="SAM" id="SignalP"/>
    </source>
</evidence>
<dbReference type="EMBL" id="JAPWTK010000123">
    <property type="protein sequence ID" value="KAJ8949153.1"/>
    <property type="molecule type" value="Genomic_DNA"/>
</dbReference>